<evidence type="ECO:0000313" key="2">
    <source>
        <dbReference type="Proteomes" id="UP000241595"/>
    </source>
</evidence>
<dbReference type="EMBL" id="FTRV01000009">
    <property type="protein sequence ID" value="SPM27186.1"/>
    <property type="molecule type" value="Genomic_DNA"/>
</dbReference>
<dbReference type="STRING" id="1841859.GCA_900157385_00657"/>
<keyword evidence="2" id="KW-1185">Reference proteome</keyword>
<gene>
    <name evidence="1" type="ORF">MTAB308_661</name>
</gene>
<dbReference type="RefSeq" id="WP_157900907.1">
    <property type="nucleotide sequence ID" value="NZ_LT717698.1"/>
</dbReference>
<organism evidence="1 2">
    <name type="scientific">Mycobacterium terramassiliense</name>
    <dbReference type="NCBI Taxonomy" id="1841859"/>
    <lineage>
        <taxon>Bacteria</taxon>
        <taxon>Bacillati</taxon>
        <taxon>Actinomycetota</taxon>
        <taxon>Actinomycetes</taxon>
        <taxon>Mycobacteriales</taxon>
        <taxon>Mycobacteriaceae</taxon>
        <taxon>Mycobacterium</taxon>
    </lineage>
</organism>
<dbReference type="AlphaFoldDB" id="A0A2U3N6Q0"/>
<dbReference type="Proteomes" id="UP000241595">
    <property type="component" value="Unassembled WGS sequence"/>
</dbReference>
<dbReference type="OrthoDB" id="9929516at2"/>
<proteinExistence type="predicted"/>
<accession>A0A2U3N6Q0</accession>
<evidence type="ECO:0000313" key="1">
    <source>
        <dbReference type="EMBL" id="SPM27186.1"/>
    </source>
</evidence>
<name>A0A2U3N6Q0_9MYCO</name>
<protein>
    <submittedName>
        <fullName evidence="1">Mycobacterium terramassiliense ORFan</fullName>
    </submittedName>
</protein>
<sequence length="74" mass="7996">MTTENEEAAQQANQAAPTITCSNHTLEAGYVADHKWQANFRRMAAHAAGDQGFYAIAGSTVRCVADEIQARWAA</sequence>
<reference evidence="1 2" key="1">
    <citation type="submission" date="2017-01" db="EMBL/GenBank/DDBJ databases">
        <authorList>
            <consortium name="Urmite Genomes"/>
        </authorList>
    </citation>
    <scope>NUCLEOTIDE SEQUENCE [LARGE SCALE GENOMIC DNA]</scope>
    <source>
        <strain evidence="1 2">AB308</strain>
    </source>
</reference>